<gene>
    <name evidence="6" type="ORF">L1F29_17435</name>
</gene>
<reference evidence="6" key="1">
    <citation type="submission" date="2022-01" db="EMBL/GenBank/DDBJ databases">
        <title>Paenibacillus spongiae sp. nov., isolated from marine sponge.</title>
        <authorList>
            <person name="Li Z."/>
            <person name="Zhang M."/>
        </authorList>
    </citation>
    <scope>NUCLEOTIDE SEQUENCE</scope>
    <source>
        <strain evidence="6">PHS-Z3</strain>
    </source>
</reference>
<keyword evidence="1" id="KW-0004">4Fe-4S</keyword>
<dbReference type="EMBL" id="CP091430">
    <property type="protein sequence ID" value="UVI27265.1"/>
    <property type="molecule type" value="Genomic_DNA"/>
</dbReference>
<evidence type="ECO:0000256" key="5">
    <source>
        <dbReference type="ARBA" id="ARBA00023014"/>
    </source>
</evidence>
<sequence>MTVERKSETTPKQYDVIVAGGGPSGTMAAIASSRSGAKTLLIERYGFLGGMITNALVGPMQSFHSREEQLVTGIAQEVIDRLVAVGGSPGHVKDMVGFAASITPVDVEKLKYVLQEMCIESSVHVQLHTVVTGVRMDAGSIRSLEMFNKSGASEAEASVYIDCTGDGDVMWLAGVPFEKGRKKDGLAQPMTMMFRMGGVDLTEVRAFMKSHPHEFVLVDGWESCSHVGVSGFFSLVRSARLSGELSVERDRVLFFELPVKGEVSVNMTRVIRYDATDGAALSAAEILSRQQVMEVVRFLNRRIPGFGAAYLINCGTQIGVRESRRIQGKYTLTADDVLSGRTFDDVIARGSYPIDIHSPDSGELDATELNRGSAYDIPYRCLLNDHVHNLLVAGRCISATHEAIASARVSPTAMAIGHAAGAAAALAATSGAAPGDVDVRCIQRLIAQQGGNLGIGHETRIEE</sequence>
<accession>A0ABY5S354</accession>
<keyword evidence="2" id="KW-0479">Metal-binding</keyword>
<dbReference type="Gene3D" id="3.50.50.60">
    <property type="entry name" value="FAD/NAD(P)-binding domain"/>
    <property type="match status" value="1"/>
</dbReference>
<proteinExistence type="predicted"/>
<evidence type="ECO:0000256" key="3">
    <source>
        <dbReference type="ARBA" id="ARBA00023002"/>
    </source>
</evidence>
<dbReference type="Proteomes" id="UP001057877">
    <property type="component" value="Chromosome"/>
</dbReference>
<evidence type="ECO:0000256" key="1">
    <source>
        <dbReference type="ARBA" id="ARBA00022485"/>
    </source>
</evidence>
<dbReference type="SUPFAM" id="SSF51905">
    <property type="entry name" value="FAD/NAD(P)-binding domain"/>
    <property type="match status" value="1"/>
</dbReference>
<evidence type="ECO:0000256" key="2">
    <source>
        <dbReference type="ARBA" id="ARBA00022723"/>
    </source>
</evidence>
<keyword evidence="5" id="KW-0411">Iron-sulfur</keyword>
<evidence type="ECO:0000313" key="6">
    <source>
        <dbReference type="EMBL" id="UVI27265.1"/>
    </source>
</evidence>
<evidence type="ECO:0000256" key="4">
    <source>
        <dbReference type="ARBA" id="ARBA00023004"/>
    </source>
</evidence>
<dbReference type="PANTHER" id="PTHR43498:SF1">
    <property type="entry name" value="COB--COM HETERODISULFIDE REDUCTASE IRON-SULFUR SUBUNIT A"/>
    <property type="match status" value="1"/>
</dbReference>
<dbReference type="PANTHER" id="PTHR43498">
    <property type="entry name" value="FERREDOXIN:COB-COM HETERODISULFIDE REDUCTASE SUBUNIT A"/>
    <property type="match status" value="1"/>
</dbReference>
<keyword evidence="4" id="KW-0408">Iron</keyword>
<dbReference type="RefSeq" id="WP_258383350.1">
    <property type="nucleotide sequence ID" value="NZ_CP091430.1"/>
</dbReference>
<dbReference type="InterPro" id="IPR036188">
    <property type="entry name" value="FAD/NAD-bd_sf"/>
</dbReference>
<keyword evidence="7" id="KW-1185">Reference proteome</keyword>
<keyword evidence="3" id="KW-0560">Oxidoreductase</keyword>
<organism evidence="6 7">
    <name type="scientific">Paenibacillus spongiae</name>
    <dbReference type="NCBI Taxonomy" id="2909671"/>
    <lineage>
        <taxon>Bacteria</taxon>
        <taxon>Bacillati</taxon>
        <taxon>Bacillota</taxon>
        <taxon>Bacilli</taxon>
        <taxon>Bacillales</taxon>
        <taxon>Paenibacillaceae</taxon>
        <taxon>Paenibacillus</taxon>
    </lineage>
</organism>
<evidence type="ECO:0000313" key="7">
    <source>
        <dbReference type="Proteomes" id="UP001057877"/>
    </source>
</evidence>
<protein>
    <submittedName>
        <fullName evidence="6">FAD-dependent oxidoreductase</fullName>
    </submittedName>
</protein>
<name>A0ABY5S354_9BACL</name>
<dbReference type="InterPro" id="IPR039650">
    <property type="entry name" value="HdrA-like"/>
</dbReference>
<dbReference type="Pfam" id="PF12831">
    <property type="entry name" value="FAD_oxidored"/>
    <property type="match status" value="1"/>
</dbReference>